<keyword evidence="2" id="KW-1185">Reference proteome</keyword>
<dbReference type="EMBL" id="FNBX01000022">
    <property type="protein sequence ID" value="SDF99762.1"/>
    <property type="molecule type" value="Genomic_DNA"/>
</dbReference>
<gene>
    <name evidence="1" type="ORF">SAMN05192586_12236</name>
</gene>
<reference evidence="2" key="1">
    <citation type="submission" date="2016-10" db="EMBL/GenBank/DDBJ databases">
        <authorList>
            <person name="Varghese N."/>
            <person name="Submissions S."/>
        </authorList>
    </citation>
    <scope>NUCLEOTIDE SEQUENCE [LARGE SCALE GENOMIC DNA]</scope>
    <source>
        <strain evidence="2">KHC7</strain>
    </source>
</reference>
<proteinExistence type="predicted"/>
<accession>A0A1G7QMP4</accession>
<name>A0A1G7QMP4_9BACT</name>
<protein>
    <submittedName>
        <fullName evidence="1">Uncharacterized protein</fullName>
    </submittedName>
</protein>
<evidence type="ECO:0000313" key="1">
    <source>
        <dbReference type="EMBL" id="SDF99762.1"/>
    </source>
</evidence>
<organism evidence="1 2">
    <name type="scientific">Desulfovibrio legallii</name>
    <dbReference type="NCBI Taxonomy" id="571438"/>
    <lineage>
        <taxon>Bacteria</taxon>
        <taxon>Pseudomonadati</taxon>
        <taxon>Thermodesulfobacteriota</taxon>
        <taxon>Desulfovibrionia</taxon>
        <taxon>Desulfovibrionales</taxon>
        <taxon>Desulfovibrionaceae</taxon>
        <taxon>Desulfovibrio</taxon>
    </lineage>
</organism>
<dbReference type="Proteomes" id="UP000199355">
    <property type="component" value="Unassembled WGS sequence"/>
</dbReference>
<sequence>MGKDMYTLKHLLYCPHSNDYWLEQKERRKRNCLEKWRDTMWILSVKKMIFTFCFLLICNQSYAANSIQLPSIVNGHYYAFLIFDNKIDHPVVFSNFYTTPDIDGANEAISMQFSLSKNTYITISDPAYDAFEFELKSARTGKKARFKVTMKENRYYFILVSEKKSGVPAATLLSQQQGMSMLKGRRMADKAQ</sequence>
<evidence type="ECO:0000313" key="2">
    <source>
        <dbReference type="Proteomes" id="UP000199355"/>
    </source>
</evidence>
<dbReference type="AlphaFoldDB" id="A0A1G7QMP4"/>